<sequence>MKYLEYTPLARLNAFLSHVNLGECVLRGVLEAYSCKVAGVDKKLSRSLEQEVLDYLSESPENHSSSPVGPLCSSTSRRTLIHLILTLNHMYPDYDFRSMIRSHHFSKEREGNTVKQKIENYLLEAGKVWAVENGDDISLLDSIWKAIDEVIDLADCEMYSYMPEVEGDPFFERGMIWFFNFFFYNKKLKRILCFSCRCLSKLAMDDSFADELMSDEEAIFWGMDME</sequence>
<dbReference type="EMBL" id="GCHU01014843">
    <property type="protein sequence ID" value="JAG86564.1"/>
    <property type="molecule type" value="Transcribed_RNA"/>
</dbReference>
<dbReference type="GO" id="GO:0016480">
    <property type="term" value="P:negative regulation of transcription by RNA polymerase III"/>
    <property type="evidence" value="ECO:0007669"/>
    <property type="project" value="UniProtKB-UniRule"/>
</dbReference>
<evidence type="ECO:0000256" key="1">
    <source>
        <dbReference type="PIRNR" id="PIRNR037240"/>
    </source>
</evidence>
<dbReference type="FunFam" id="3.40.1000.50:FF:000003">
    <property type="entry name" value="Repressor of RNA polymerase III transcription MAF1"/>
    <property type="match status" value="1"/>
</dbReference>
<dbReference type="PANTHER" id="PTHR22504:SF0">
    <property type="entry name" value="REPRESSOR OF RNA POLYMERASE III TRANSCRIPTION MAF1 HOMOLOG"/>
    <property type="match status" value="1"/>
</dbReference>
<dbReference type="InterPro" id="IPR015257">
    <property type="entry name" value="Maf1"/>
</dbReference>
<accession>A0A0C9RSL9</accession>
<keyword evidence="1" id="KW-0678">Repressor</keyword>
<comment type="subcellular location">
    <subcellularLocation>
        <location evidence="1">Nucleus</location>
    </subcellularLocation>
</comment>
<dbReference type="Pfam" id="PF09174">
    <property type="entry name" value="Maf1"/>
    <property type="match status" value="1"/>
</dbReference>
<protein>
    <recommendedName>
        <fullName evidence="1">Repressor of RNA polymerase III transcription</fullName>
    </recommendedName>
</protein>
<dbReference type="GO" id="GO:0005634">
    <property type="term" value="C:nucleus"/>
    <property type="evidence" value="ECO:0007669"/>
    <property type="project" value="UniProtKB-SubCell"/>
</dbReference>
<dbReference type="GO" id="GO:0000994">
    <property type="term" value="F:RNA polymerase III core binding"/>
    <property type="evidence" value="ECO:0007669"/>
    <property type="project" value="TreeGrafter"/>
</dbReference>
<comment type="similarity">
    <text evidence="1">Belongs to the MAF1 family.</text>
</comment>
<dbReference type="InterPro" id="IPR038564">
    <property type="entry name" value="Maf1_sf"/>
</dbReference>
<keyword evidence="1" id="KW-0539">Nucleus</keyword>
<dbReference type="Gene3D" id="3.40.1000.50">
    <property type="entry name" value="Repressor of RNA polymerase III transcription Maf1"/>
    <property type="match status" value="1"/>
</dbReference>
<name>A0A0C9RSL9_9CONI</name>
<dbReference type="EMBL" id="GCHU01014844">
    <property type="protein sequence ID" value="JAG86563.1"/>
    <property type="molecule type" value="Transcribed_RNA"/>
</dbReference>
<dbReference type="AlphaFoldDB" id="A0A0C9RSL9"/>
<organism evidence="2">
    <name type="scientific">Wollemia nobilis</name>
    <dbReference type="NCBI Taxonomy" id="56998"/>
    <lineage>
        <taxon>Eukaryota</taxon>
        <taxon>Viridiplantae</taxon>
        <taxon>Streptophyta</taxon>
        <taxon>Embryophyta</taxon>
        <taxon>Tracheophyta</taxon>
        <taxon>Spermatophyta</taxon>
        <taxon>Pinopsida</taxon>
        <taxon>Pinidae</taxon>
        <taxon>Conifers II</taxon>
        <taxon>Araucariales</taxon>
        <taxon>Araucariaceae</taxon>
        <taxon>Wollemia</taxon>
    </lineage>
</organism>
<dbReference type="PANTHER" id="PTHR22504">
    <property type="entry name" value="REPRESSOR OF RNA POLYMERASE III TRANSCRIPTION MAF1"/>
    <property type="match status" value="1"/>
</dbReference>
<dbReference type="PIRSF" id="PIRSF037240">
    <property type="entry name" value="RNA_polIII_Trep_MAF1"/>
    <property type="match status" value="1"/>
</dbReference>
<keyword evidence="1" id="KW-0804">Transcription</keyword>
<keyword evidence="1" id="KW-0805">Transcription regulation</keyword>
<proteinExistence type="inferred from homology"/>
<evidence type="ECO:0000313" key="2">
    <source>
        <dbReference type="EMBL" id="JAG86564.1"/>
    </source>
</evidence>
<reference evidence="2" key="1">
    <citation type="submission" date="2015-02" db="EMBL/GenBank/DDBJ databases">
        <title>A transcriptome of Wollemia nobilis - a relic of Gondwana.</title>
        <authorList>
            <person name="Chia J.Y."/>
            <person name="Leong Y.S."/>
            <person name="Abdul Karim S."/>
            <person name="Wan Azmi N."/>
            <person name="Hercus R."/>
            <person name="Croft L."/>
        </authorList>
    </citation>
    <scope>NUCLEOTIDE SEQUENCE</scope>
    <source>
        <strain evidence="2">MaeBrown</strain>
        <tissue evidence="2">Leaf</tissue>
    </source>
</reference>